<keyword evidence="2" id="KW-0812">Transmembrane</keyword>
<gene>
    <name evidence="3" type="ORF">HN018_23340</name>
</gene>
<keyword evidence="3" id="KW-0614">Plasmid</keyword>
<dbReference type="Proteomes" id="UP000500767">
    <property type="component" value="Plasmid unnamed1"/>
</dbReference>
<dbReference type="EMBL" id="CP053709">
    <property type="protein sequence ID" value="QKE93121.1"/>
    <property type="molecule type" value="Genomic_DNA"/>
</dbReference>
<organism evidence="3 4">
    <name type="scientific">Lichenicola cladoniae</name>
    <dbReference type="NCBI Taxonomy" id="1484109"/>
    <lineage>
        <taxon>Bacteria</taxon>
        <taxon>Pseudomonadati</taxon>
        <taxon>Pseudomonadota</taxon>
        <taxon>Alphaproteobacteria</taxon>
        <taxon>Acetobacterales</taxon>
        <taxon>Acetobacteraceae</taxon>
        <taxon>Lichenicola</taxon>
    </lineage>
</organism>
<protein>
    <submittedName>
        <fullName evidence="3">Uncharacterized protein</fullName>
    </submittedName>
</protein>
<dbReference type="KEGG" id="lck:HN018_23340"/>
<feature type="compositionally biased region" description="Basic and acidic residues" evidence="1">
    <location>
        <begin position="25"/>
        <end position="36"/>
    </location>
</feature>
<keyword evidence="2" id="KW-0472">Membrane</keyword>
<evidence type="ECO:0000256" key="2">
    <source>
        <dbReference type="SAM" id="Phobius"/>
    </source>
</evidence>
<accession>A0A6M8HYG1</accession>
<evidence type="ECO:0000256" key="1">
    <source>
        <dbReference type="SAM" id="MobiDB-lite"/>
    </source>
</evidence>
<feature type="region of interest" description="Disordered" evidence="1">
    <location>
        <begin position="25"/>
        <end position="51"/>
    </location>
</feature>
<dbReference type="AlphaFoldDB" id="A0A6M8HYG1"/>
<proteinExistence type="predicted"/>
<keyword evidence="2" id="KW-1133">Transmembrane helix</keyword>
<keyword evidence="4" id="KW-1185">Reference proteome</keyword>
<geneLocation type="plasmid" evidence="3 4">
    <name>unnamed1</name>
</geneLocation>
<evidence type="ECO:0000313" key="4">
    <source>
        <dbReference type="Proteomes" id="UP000500767"/>
    </source>
</evidence>
<feature type="region of interest" description="Disordered" evidence="1">
    <location>
        <begin position="152"/>
        <end position="232"/>
    </location>
</feature>
<sequence length="428" mass="43911">MDTHITGRPELQDDRTEAGFSHVHGDRIAPENKIEGADEGSPAQHDTTSRPEIVVDGIDEVFDHGHEGVVRHAPGAMGPFVPVKRHRNGLMITACTIAVLVVGGGVFWISPYNHSSVADLTRRAGGAGAALNPNQTMLGHNPAPVAPAARLARAPEPSGGVAALPRPTPVTAAPHPGGDEMAEFLRLGGQTPAAPHGSEKRVDAPAVASAPAADPHLPPAASDPPKPSSPVSVAVVAPEPVQHPAATAAAPKDAVAAIAALRPAPMTDAQQVQVLDLVTQLGTLVRDQRAQIAQLRQDQQNLGERVDGSLSDFTRRISLSEARGALGAASGEARVPPAAAPPPSVAPVVARVPVPVAATTPADTGPHRYHVQAASPGLAMLSELDASGGEARQLPISPGDTVPGWGKVVSIAQRGTAWVVKTDRGVIQ</sequence>
<evidence type="ECO:0000313" key="3">
    <source>
        <dbReference type="EMBL" id="QKE93121.1"/>
    </source>
</evidence>
<dbReference type="RefSeq" id="WP_171833903.1">
    <property type="nucleotide sequence ID" value="NZ_CP053709.1"/>
</dbReference>
<feature type="transmembrane region" description="Helical" evidence="2">
    <location>
        <begin position="90"/>
        <end position="109"/>
    </location>
</feature>
<reference evidence="3 4" key="1">
    <citation type="journal article" date="2014" name="World J. Microbiol. Biotechnol.">
        <title>Biodiversity and physiological characteristics of Antarctic and Arctic lichens-associated bacteria.</title>
        <authorList>
            <person name="Lee Y.M."/>
            <person name="Kim E.H."/>
            <person name="Lee H.K."/>
            <person name="Hong S.G."/>
        </authorList>
    </citation>
    <scope>NUCLEOTIDE SEQUENCE [LARGE SCALE GENOMIC DNA]</scope>
    <source>
        <strain evidence="3 4">PAMC 26569</strain>
        <plasmid evidence="3">unnamed1</plasmid>
    </source>
</reference>
<feature type="compositionally biased region" description="Low complexity" evidence="1">
    <location>
        <begin position="204"/>
        <end position="215"/>
    </location>
</feature>
<name>A0A6M8HYG1_9PROT</name>
<feature type="compositionally biased region" description="Pro residues" evidence="1">
    <location>
        <begin position="216"/>
        <end position="228"/>
    </location>
</feature>